<dbReference type="GO" id="GO:0005886">
    <property type="term" value="C:plasma membrane"/>
    <property type="evidence" value="ECO:0007669"/>
    <property type="project" value="TreeGrafter"/>
</dbReference>
<sequence>MFVTLEKVAQIDPKSSDVFLLENYAAFQNSLYDLANVVPTLAKFYHQASEAYEQACTRLISMIIYYQFERLFQFARKIEDLMYSITPEEIPFQIGMSKSDLRKVLKASLSGVDKSIQAMYKKLQKYLNSDELLPSLWDKCKKEFLDKYESFAQLVAKVYPTENIPAVTEMRDLLASM</sequence>
<dbReference type="PANTHER" id="PTHR16092:SF14">
    <property type="entry name" value="EXOCYST COMPLEX COMPONENT 1 ISOFORM X1"/>
    <property type="match status" value="1"/>
</dbReference>
<dbReference type="Pfam" id="PF20654">
    <property type="entry name" value="Sec3_C-term"/>
    <property type="match status" value="1"/>
</dbReference>
<dbReference type="InterPro" id="IPR048628">
    <property type="entry name" value="Sec3_C"/>
</dbReference>
<evidence type="ECO:0000259" key="1">
    <source>
        <dbReference type="Pfam" id="PF20654"/>
    </source>
</evidence>
<accession>A0A9Q1JUV5</accession>
<dbReference type="GO" id="GO:0005546">
    <property type="term" value="F:phosphatidylinositol-4,5-bisphosphate binding"/>
    <property type="evidence" value="ECO:0007669"/>
    <property type="project" value="TreeGrafter"/>
</dbReference>
<dbReference type="GO" id="GO:0000145">
    <property type="term" value="C:exocyst"/>
    <property type="evidence" value="ECO:0007669"/>
    <property type="project" value="TreeGrafter"/>
</dbReference>
<dbReference type="Proteomes" id="UP001153076">
    <property type="component" value="Unassembled WGS sequence"/>
</dbReference>
<name>A0A9Q1JUV5_9CARY</name>
<feature type="domain" description="Exocyst complex component Sec3 C-terminal" evidence="1">
    <location>
        <begin position="17"/>
        <end position="160"/>
    </location>
</feature>
<reference evidence="2" key="1">
    <citation type="submission" date="2022-04" db="EMBL/GenBank/DDBJ databases">
        <title>Carnegiea gigantea Genome sequencing and assembly v2.</title>
        <authorList>
            <person name="Copetti D."/>
            <person name="Sanderson M.J."/>
            <person name="Burquez A."/>
            <person name="Wojciechowski M.F."/>
        </authorList>
    </citation>
    <scope>NUCLEOTIDE SEQUENCE</scope>
    <source>
        <strain evidence="2">SGP5-SGP5p</strain>
        <tissue evidence="2">Aerial part</tissue>
    </source>
</reference>
<organism evidence="2 3">
    <name type="scientific">Carnegiea gigantea</name>
    <dbReference type="NCBI Taxonomy" id="171969"/>
    <lineage>
        <taxon>Eukaryota</taxon>
        <taxon>Viridiplantae</taxon>
        <taxon>Streptophyta</taxon>
        <taxon>Embryophyta</taxon>
        <taxon>Tracheophyta</taxon>
        <taxon>Spermatophyta</taxon>
        <taxon>Magnoliopsida</taxon>
        <taxon>eudicotyledons</taxon>
        <taxon>Gunneridae</taxon>
        <taxon>Pentapetalae</taxon>
        <taxon>Caryophyllales</taxon>
        <taxon>Cactineae</taxon>
        <taxon>Cactaceae</taxon>
        <taxon>Cactoideae</taxon>
        <taxon>Echinocereeae</taxon>
        <taxon>Carnegiea</taxon>
    </lineage>
</organism>
<protein>
    <recommendedName>
        <fullName evidence="1">Exocyst complex component Sec3 C-terminal domain-containing protein</fullName>
    </recommendedName>
</protein>
<dbReference type="PANTHER" id="PTHR16092">
    <property type="entry name" value="SEC3/SYNTAXIN-RELATED"/>
    <property type="match status" value="1"/>
</dbReference>
<evidence type="ECO:0000313" key="3">
    <source>
        <dbReference type="Proteomes" id="UP001153076"/>
    </source>
</evidence>
<dbReference type="AlphaFoldDB" id="A0A9Q1JUV5"/>
<gene>
    <name evidence="2" type="ORF">Cgig2_002081</name>
</gene>
<proteinExistence type="predicted"/>
<dbReference type="GO" id="GO:0006893">
    <property type="term" value="P:Golgi to plasma membrane transport"/>
    <property type="evidence" value="ECO:0007669"/>
    <property type="project" value="TreeGrafter"/>
</dbReference>
<keyword evidence="3" id="KW-1185">Reference proteome</keyword>
<evidence type="ECO:0000313" key="2">
    <source>
        <dbReference type="EMBL" id="KAJ8431358.1"/>
    </source>
</evidence>
<comment type="caution">
    <text evidence="2">The sequence shown here is derived from an EMBL/GenBank/DDBJ whole genome shotgun (WGS) entry which is preliminary data.</text>
</comment>
<dbReference type="EMBL" id="JAKOGI010000694">
    <property type="protein sequence ID" value="KAJ8431358.1"/>
    <property type="molecule type" value="Genomic_DNA"/>
</dbReference>
<dbReference type="OrthoDB" id="27109at2759"/>
<dbReference type="GO" id="GO:0006887">
    <property type="term" value="P:exocytosis"/>
    <property type="evidence" value="ECO:0007669"/>
    <property type="project" value="TreeGrafter"/>
</dbReference>